<dbReference type="RefSeq" id="WP_101636579.1">
    <property type="nucleotide sequence ID" value="NZ_JAPXGY010000005.1"/>
</dbReference>
<dbReference type="Pfam" id="PF00691">
    <property type="entry name" value="OmpA"/>
    <property type="match status" value="1"/>
</dbReference>
<feature type="domain" description="OmpA-like" evidence="4">
    <location>
        <begin position="203"/>
        <end position="331"/>
    </location>
</feature>
<keyword evidence="1 3" id="KW-0472">Membrane</keyword>
<protein>
    <submittedName>
        <fullName evidence="5">Chemotaxis protein MotB</fullName>
    </submittedName>
</protein>
<reference evidence="5 6" key="1">
    <citation type="submission" date="2017-12" db="EMBL/GenBank/DDBJ databases">
        <title>Phylogenetic diversity of female urinary microbiome.</title>
        <authorList>
            <person name="Thomas-White K."/>
            <person name="Wolfe A.J."/>
        </authorList>
    </citation>
    <scope>NUCLEOTIDE SEQUENCE [LARGE SCALE GENOMIC DNA]</scope>
    <source>
        <strain evidence="5 6">UMB0112</strain>
    </source>
</reference>
<gene>
    <name evidence="5" type="ORF">CYJ41_01275</name>
</gene>
<sequence length="346" mass="39709">MKIKKEQNDTFWIAYADLMAGLLFVFILLIGGIIVKYVLTQSSLKEKEADFLSTLASLKTQEQKNSELEELNKIFSNRLNELDIETNKLKEKNSLFIVEMESLKKIIDSLKDEKSDLNTTLHQIYGDYEKERDLNKDLNNTLNENELKIAYLMEQISLKDASINKILNDLNITKNRIKNLSGISVRVIADIKEKLGNSVSIDPNTGALRLSSSVLFDKGSYALKDEAKESLKNTLSKYFEVLMQNDEIRENLDTIIIEGHTDSDGSYLFNLELSQLRAFSVMEFIASWNEDERLKKYLLASGRSFMSPVMKDGVEDKDASRRIEIKFVLSNKNTINEIQKILEYEN</sequence>
<evidence type="ECO:0000259" key="4">
    <source>
        <dbReference type="PROSITE" id="PS51123"/>
    </source>
</evidence>
<feature type="transmembrane region" description="Helical" evidence="3">
    <location>
        <begin position="12"/>
        <end position="39"/>
    </location>
</feature>
<evidence type="ECO:0000256" key="3">
    <source>
        <dbReference type="SAM" id="Phobius"/>
    </source>
</evidence>
<dbReference type="EMBL" id="PKHU01000001">
    <property type="protein sequence ID" value="PKZ30100.1"/>
    <property type="molecule type" value="Genomic_DNA"/>
</dbReference>
<feature type="coiled-coil region" evidence="2">
    <location>
        <begin position="58"/>
        <end position="155"/>
    </location>
</feature>
<dbReference type="GO" id="GO:0016020">
    <property type="term" value="C:membrane"/>
    <property type="evidence" value="ECO:0007669"/>
    <property type="project" value="UniProtKB-UniRule"/>
</dbReference>
<dbReference type="PANTHER" id="PTHR30329:SF21">
    <property type="entry name" value="LIPOPROTEIN YIAD-RELATED"/>
    <property type="match status" value="1"/>
</dbReference>
<keyword evidence="3" id="KW-0812">Transmembrane</keyword>
<dbReference type="SUPFAM" id="SSF103088">
    <property type="entry name" value="OmpA-like"/>
    <property type="match status" value="1"/>
</dbReference>
<dbReference type="AlphaFoldDB" id="A0A2I1NCJ9"/>
<keyword evidence="3" id="KW-1133">Transmembrane helix</keyword>
<proteinExistence type="predicted"/>
<evidence type="ECO:0000256" key="2">
    <source>
        <dbReference type="SAM" id="Coils"/>
    </source>
</evidence>
<name>A0A2I1NCJ9_9BACT</name>
<dbReference type="PROSITE" id="PS51123">
    <property type="entry name" value="OMPA_2"/>
    <property type="match status" value="1"/>
</dbReference>
<dbReference type="PANTHER" id="PTHR30329">
    <property type="entry name" value="STATOR ELEMENT OF FLAGELLAR MOTOR COMPLEX"/>
    <property type="match status" value="1"/>
</dbReference>
<keyword evidence="2" id="KW-0175">Coiled coil</keyword>
<dbReference type="Gene3D" id="3.30.1330.60">
    <property type="entry name" value="OmpA-like domain"/>
    <property type="match status" value="1"/>
</dbReference>
<evidence type="ECO:0000313" key="5">
    <source>
        <dbReference type="EMBL" id="PKZ30100.1"/>
    </source>
</evidence>
<dbReference type="Proteomes" id="UP000234639">
    <property type="component" value="Unassembled WGS sequence"/>
</dbReference>
<evidence type="ECO:0000256" key="1">
    <source>
        <dbReference type="PROSITE-ProRule" id="PRU00473"/>
    </source>
</evidence>
<evidence type="ECO:0000313" key="6">
    <source>
        <dbReference type="Proteomes" id="UP000234639"/>
    </source>
</evidence>
<accession>A0A2I1NCJ9</accession>
<dbReference type="InterPro" id="IPR036737">
    <property type="entry name" value="OmpA-like_sf"/>
</dbReference>
<comment type="caution">
    <text evidence="5">The sequence shown here is derived from an EMBL/GenBank/DDBJ whole genome shotgun (WGS) entry which is preliminary data.</text>
</comment>
<dbReference type="CDD" id="cd07185">
    <property type="entry name" value="OmpA_C-like"/>
    <property type="match status" value="1"/>
</dbReference>
<organism evidence="5 6">
    <name type="scientific">Campylobacter ureolyticus</name>
    <dbReference type="NCBI Taxonomy" id="827"/>
    <lineage>
        <taxon>Bacteria</taxon>
        <taxon>Pseudomonadati</taxon>
        <taxon>Campylobacterota</taxon>
        <taxon>Epsilonproteobacteria</taxon>
        <taxon>Campylobacterales</taxon>
        <taxon>Campylobacteraceae</taxon>
        <taxon>Campylobacter</taxon>
    </lineage>
</organism>
<dbReference type="InterPro" id="IPR006665">
    <property type="entry name" value="OmpA-like"/>
</dbReference>
<dbReference type="InterPro" id="IPR050330">
    <property type="entry name" value="Bact_OuterMem_StrucFunc"/>
</dbReference>